<gene>
    <name evidence="2" type="ORF">DSOL_2881</name>
</gene>
<dbReference type="InterPro" id="IPR042070">
    <property type="entry name" value="PucR_C-HTH_sf"/>
</dbReference>
<name>A0A1Q8QUH5_9FIRM</name>
<dbReference type="Proteomes" id="UP000186102">
    <property type="component" value="Unassembled WGS sequence"/>
</dbReference>
<dbReference type="InterPro" id="IPR025736">
    <property type="entry name" value="PucR_C-HTH_dom"/>
</dbReference>
<dbReference type="EMBL" id="MLBF01000021">
    <property type="protein sequence ID" value="OLN30994.1"/>
    <property type="molecule type" value="Genomic_DNA"/>
</dbReference>
<dbReference type="AlphaFoldDB" id="A0A1Q8QUH5"/>
<comment type="caution">
    <text evidence="2">The sequence shown here is derived from an EMBL/GenBank/DDBJ whole genome shotgun (WGS) entry which is preliminary data.</text>
</comment>
<dbReference type="STRING" id="1888891.DSOL_2881"/>
<feature type="domain" description="PucR C-terminal helix-turn-helix" evidence="1">
    <location>
        <begin position="241"/>
        <end position="297"/>
    </location>
</feature>
<reference evidence="2 3" key="1">
    <citation type="submission" date="2016-09" db="EMBL/GenBank/DDBJ databases">
        <title>Complete genome of Desulfosporosinus sp. OL.</title>
        <authorList>
            <person name="Mardanov A."/>
            <person name="Beletsky A."/>
            <person name="Panova A."/>
            <person name="Karnachuk O."/>
            <person name="Ravin N."/>
        </authorList>
    </citation>
    <scope>NUCLEOTIDE SEQUENCE [LARGE SCALE GENOMIC DNA]</scope>
    <source>
        <strain evidence="2 3">OL</strain>
    </source>
</reference>
<dbReference type="PANTHER" id="PTHR33744:SF16">
    <property type="entry name" value="CARBOHYDRATE DIACID REGULATOR"/>
    <property type="match status" value="1"/>
</dbReference>
<evidence type="ECO:0000259" key="1">
    <source>
        <dbReference type="Pfam" id="PF13556"/>
    </source>
</evidence>
<dbReference type="Gene3D" id="1.10.10.2840">
    <property type="entry name" value="PucR C-terminal helix-turn-helix domain"/>
    <property type="match status" value="1"/>
</dbReference>
<dbReference type="Pfam" id="PF13556">
    <property type="entry name" value="HTH_30"/>
    <property type="match status" value="1"/>
</dbReference>
<protein>
    <submittedName>
        <fullName evidence="2">Regulator of polyketide synthase expression</fullName>
    </submittedName>
</protein>
<proteinExistence type="predicted"/>
<evidence type="ECO:0000313" key="3">
    <source>
        <dbReference type="Proteomes" id="UP000186102"/>
    </source>
</evidence>
<evidence type="ECO:0000313" key="2">
    <source>
        <dbReference type="EMBL" id="OLN30994.1"/>
    </source>
</evidence>
<sequence>MEGEIPGPQIPLEIQVEDGTIELLYSPGSVEAGPLTTRLLQALAREIYDGLTGSLDQDVPFESWTWEKLLNKALVEQWDQGTFAAKAAACRLTGLSLGYPVLVHCSAWTPEVVEVLENLFPQAPVRWVLKPDLFLYVPLERSEGLVEHRVYGNSLIEQIHALLADELGVLATVFVGQVIETDLWAGFLDVKKLVELHRRFFAGKLGLAAWNVGLASLFQETRTIVGQEYIQGVLGHLSEELLETLRTFLEKDMSVADSARALFIHRNTLTYRLDRITELTGHNPRRLTGAVHLFMALWLSNHTK</sequence>
<accession>A0A1Q8QUH5</accession>
<dbReference type="InterPro" id="IPR051448">
    <property type="entry name" value="CdaR-like_regulators"/>
</dbReference>
<organism evidence="2 3">
    <name type="scientific">Desulfosporosinus metallidurans</name>
    <dbReference type="NCBI Taxonomy" id="1888891"/>
    <lineage>
        <taxon>Bacteria</taxon>
        <taxon>Bacillati</taxon>
        <taxon>Bacillota</taxon>
        <taxon>Clostridia</taxon>
        <taxon>Eubacteriales</taxon>
        <taxon>Desulfitobacteriaceae</taxon>
        <taxon>Desulfosporosinus</taxon>
    </lineage>
</organism>
<keyword evidence="3" id="KW-1185">Reference proteome</keyword>
<dbReference type="PANTHER" id="PTHR33744">
    <property type="entry name" value="CARBOHYDRATE DIACID REGULATOR"/>
    <property type="match status" value="1"/>
</dbReference>